<dbReference type="Proteomes" id="UP000191285">
    <property type="component" value="Unassembled WGS sequence"/>
</dbReference>
<dbReference type="EMBL" id="MLKD01000003">
    <property type="protein sequence ID" value="OQE28514.1"/>
    <property type="molecule type" value="Genomic_DNA"/>
</dbReference>
<name>A0A1V6TRA2_9EURO</name>
<dbReference type="GO" id="GO:0008610">
    <property type="term" value="P:lipid biosynthetic process"/>
    <property type="evidence" value="ECO:0007669"/>
    <property type="project" value="InterPro"/>
</dbReference>
<dbReference type="GO" id="GO:0016491">
    <property type="term" value="F:oxidoreductase activity"/>
    <property type="evidence" value="ECO:0007669"/>
    <property type="project" value="InterPro"/>
</dbReference>
<evidence type="ECO:0000256" key="2">
    <source>
        <dbReference type="ARBA" id="ARBA00022692"/>
    </source>
</evidence>
<sequence>MSNPNSMKSTWRNDPSQWGIPHKILNSANVFHDDLSRDVPIHPKTDKLPHLPDWQSHRWILVHASLPLILHQAWLYFTNIPFHPIFAFIFYYQASRLFAFRQLRAMRELGHKHGFLDGDKHPRDGVPDGGVGKTLLSVFLAGFLRPLFTTYLTYDKTTTPMSMIDSIPKIITLFFEISLYSISVDFWFYWYHRFMHDISPLWKFHRTHHLTKHPNPLLTIYADSEQEFFDIAGIPLMAYFTMKYALKFPMGFYDWHLCQLYVLFAEVAGHSGLRLHATVPNPLAFIMRKFGMDLVIEDHDLHHRKGWRKSMNYGKQTRIWDRVFGTCGERIESVEDNVDFENRACMPIF</sequence>
<dbReference type="InterPro" id="IPR050307">
    <property type="entry name" value="Sterol_Desaturase_Related"/>
</dbReference>
<keyword evidence="2 5" id="KW-0812">Transmembrane</keyword>
<accession>A0A1V6TRA2</accession>
<comment type="caution">
    <text evidence="7">The sequence shown here is derived from an EMBL/GenBank/DDBJ whole genome shotgun (WGS) entry which is preliminary data.</text>
</comment>
<feature type="domain" description="Fatty acid hydroxylase" evidence="6">
    <location>
        <begin position="179"/>
        <end position="326"/>
    </location>
</feature>
<gene>
    <name evidence="7" type="ORF">PENSTE_c003G07766</name>
</gene>
<evidence type="ECO:0000256" key="5">
    <source>
        <dbReference type="SAM" id="Phobius"/>
    </source>
</evidence>
<dbReference type="GO" id="GO:0016020">
    <property type="term" value="C:membrane"/>
    <property type="evidence" value="ECO:0007669"/>
    <property type="project" value="UniProtKB-SubCell"/>
</dbReference>
<comment type="subcellular location">
    <subcellularLocation>
        <location evidence="1">Membrane</location>
    </subcellularLocation>
</comment>
<organism evidence="7 8">
    <name type="scientific">Penicillium steckii</name>
    <dbReference type="NCBI Taxonomy" id="303698"/>
    <lineage>
        <taxon>Eukaryota</taxon>
        <taxon>Fungi</taxon>
        <taxon>Dikarya</taxon>
        <taxon>Ascomycota</taxon>
        <taxon>Pezizomycotina</taxon>
        <taxon>Eurotiomycetes</taxon>
        <taxon>Eurotiomycetidae</taxon>
        <taxon>Eurotiales</taxon>
        <taxon>Aspergillaceae</taxon>
        <taxon>Penicillium</taxon>
    </lineage>
</organism>
<dbReference type="PANTHER" id="PTHR11863">
    <property type="entry name" value="STEROL DESATURASE"/>
    <property type="match status" value="1"/>
</dbReference>
<evidence type="ECO:0000256" key="4">
    <source>
        <dbReference type="ARBA" id="ARBA00023136"/>
    </source>
</evidence>
<dbReference type="InterPro" id="IPR006694">
    <property type="entry name" value="Fatty_acid_hydroxylase"/>
</dbReference>
<dbReference type="Pfam" id="PF04116">
    <property type="entry name" value="FA_hydroxylase"/>
    <property type="match status" value="1"/>
</dbReference>
<proteinExistence type="predicted"/>
<evidence type="ECO:0000256" key="3">
    <source>
        <dbReference type="ARBA" id="ARBA00022989"/>
    </source>
</evidence>
<dbReference type="GO" id="GO:0005506">
    <property type="term" value="F:iron ion binding"/>
    <property type="evidence" value="ECO:0007669"/>
    <property type="project" value="InterPro"/>
</dbReference>
<dbReference type="AlphaFoldDB" id="A0A1V6TRA2"/>
<evidence type="ECO:0000259" key="6">
    <source>
        <dbReference type="Pfam" id="PF04116"/>
    </source>
</evidence>
<feature type="transmembrane region" description="Helical" evidence="5">
    <location>
        <begin position="73"/>
        <end position="94"/>
    </location>
</feature>
<evidence type="ECO:0000313" key="8">
    <source>
        <dbReference type="Proteomes" id="UP000191285"/>
    </source>
</evidence>
<keyword evidence="3 5" id="KW-1133">Transmembrane helix</keyword>
<keyword evidence="8" id="KW-1185">Reference proteome</keyword>
<feature type="transmembrane region" description="Helical" evidence="5">
    <location>
        <begin position="170"/>
        <end position="190"/>
    </location>
</feature>
<evidence type="ECO:0000313" key="7">
    <source>
        <dbReference type="EMBL" id="OQE28514.1"/>
    </source>
</evidence>
<evidence type="ECO:0000256" key="1">
    <source>
        <dbReference type="ARBA" id="ARBA00004370"/>
    </source>
</evidence>
<protein>
    <recommendedName>
        <fullName evidence="6">Fatty acid hydroxylase domain-containing protein</fullName>
    </recommendedName>
</protein>
<keyword evidence="4 5" id="KW-0472">Membrane</keyword>
<dbReference type="STRING" id="303698.A0A1V6TRA2"/>
<dbReference type="OrthoDB" id="6354873at2759"/>
<reference evidence="8" key="1">
    <citation type="journal article" date="2017" name="Nat. Microbiol.">
        <title>Global analysis of biosynthetic gene clusters reveals vast potential of secondary metabolite production in Penicillium species.</title>
        <authorList>
            <person name="Nielsen J.C."/>
            <person name="Grijseels S."/>
            <person name="Prigent S."/>
            <person name="Ji B."/>
            <person name="Dainat J."/>
            <person name="Nielsen K.F."/>
            <person name="Frisvad J.C."/>
            <person name="Workman M."/>
            <person name="Nielsen J."/>
        </authorList>
    </citation>
    <scope>NUCLEOTIDE SEQUENCE [LARGE SCALE GENOMIC DNA]</scope>
    <source>
        <strain evidence="8">IBT 24891</strain>
    </source>
</reference>